<accession>A0A844FK39</accession>
<name>A0A844FK39_9LACO</name>
<organism evidence="1 2">
    <name type="scientific">Lactobacillus equicursoris</name>
    <dbReference type="NCBI Taxonomy" id="420645"/>
    <lineage>
        <taxon>Bacteria</taxon>
        <taxon>Bacillati</taxon>
        <taxon>Bacillota</taxon>
        <taxon>Bacilli</taxon>
        <taxon>Lactobacillales</taxon>
        <taxon>Lactobacillaceae</taxon>
        <taxon>Lactobacillus</taxon>
    </lineage>
</organism>
<dbReference type="AlphaFoldDB" id="A0A844FK39"/>
<proteinExistence type="predicted"/>
<sequence length="194" mass="22580">MKLKKATVALLAGVSLAGATYLPKQADRVQAKATKKKSSELFPKDPYPKVKYTNGKYGVETTASVKARIAWSRRHSEKWNMYYHADIRKTSDLNRYKKSRQKIVFQAVEALSKKKKVLFTVTDVQEGTYTEEYMHRYFSEDKIPGSWHNYRFWAMGPQLTPVNWKNKKGIIYEEVPYYTTKQLVKMSKAFSSKK</sequence>
<protein>
    <submittedName>
        <fullName evidence="1">Uncharacterized protein</fullName>
    </submittedName>
</protein>
<evidence type="ECO:0000313" key="1">
    <source>
        <dbReference type="EMBL" id="MST78920.1"/>
    </source>
</evidence>
<evidence type="ECO:0000313" key="2">
    <source>
        <dbReference type="Proteomes" id="UP000452141"/>
    </source>
</evidence>
<reference evidence="1 2" key="1">
    <citation type="submission" date="2019-08" db="EMBL/GenBank/DDBJ databases">
        <title>In-depth cultivation of the pig gut microbiome towards novel bacterial diversity and tailored functional studies.</title>
        <authorList>
            <person name="Wylensek D."/>
            <person name="Hitch T.C.A."/>
            <person name="Clavel T."/>
        </authorList>
    </citation>
    <scope>NUCLEOTIDE SEQUENCE [LARGE SCALE GENOMIC DNA]</scope>
    <source>
        <strain evidence="1 2">WCA-470BD-2E</strain>
    </source>
</reference>
<dbReference type="EMBL" id="VUMW01000001">
    <property type="protein sequence ID" value="MST78920.1"/>
    <property type="molecule type" value="Genomic_DNA"/>
</dbReference>
<comment type="caution">
    <text evidence="1">The sequence shown here is derived from an EMBL/GenBank/DDBJ whole genome shotgun (WGS) entry which is preliminary data.</text>
</comment>
<gene>
    <name evidence="1" type="ORF">FYJ61_00140</name>
</gene>
<dbReference type="Proteomes" id="UP000452141">
    <property type="component" value="Unassembled WGS sequence"/>
</dbReference>
<dbReference type="RefSeq" id="WP_154486146.1">
    <property type="nucleotide sequence ID" value="NZ_VUMW01000001.1"/>
</dbReference>